<evidence type="ECO:0000256" key="1">
    <source>
        <dbReference type="SAM" id="SignalP"/>
    </source>
</evidence>
<keyword evidence="4" id="KW-1185">Reference proteome</keyword>
<feature type="signal peptide" evidence="1">
    <location>
        <begin position="1"/>
        <end position="21"/>
    </location>
</feature>
<organism evidence="2">
    <name type="scientific">Physcomitrium patens</name>
    <name type="common">Spreading-leaved earth moss</name>
    <name type="synonym">Physcomitrella patens</name>
    <dbReference type="NCBI Taxonomy" id="3218"/>
    <lineage>
        <taxon>Eukaryota</taxon>
        <taxon>Viridiplantae</taxon>
        <taxon>Streptophyta</taxon>
        <taxon>Embryophyta</taxon>
        <taxon>Bryophyta</taxon>
        <taxon>Bryophytina</taxon>
        <taxon>Bryopsida</taxon>
        <taxon>Funariidae</taxon>
        <taxon>Funariales</taxon>
        <taxon>Funariaceae</taxon>
        <taxon>Physcomitrium</taxon>
    </lineage>
</organism>
<dbReference type="AlphaFoldDB" id="A0A2K1IZ12"/>
<reference evidence="2 4" key="1">
    <citation type="journal article" date="2008" name="Science">
        <title>The Physcomitrella genome reveals evolutionary insights into the conquest of land by plants.</title>
        <authorList>
            <person name="Rensing S."/>
            <person name="Lang D."/>
            <person name="Zimmer A."/>
            <person name="Terry A."/>
            <person name="Salamov A."/>
            <person name="Shapiro H."/>
            <person name="Nishiyama T."/>
            <person name="Perroud P.-F."/>
            <person name="Lindquist E."/>
            <person name="Kamisugi Y."/>
            <person name="Tanahashi T."/>
            <person name="Sakakibara K."/>
            <person name="Fujita T."/>
            <person name="Oishi K."/>
            <person name="Shin-I T."/>
            <person name="Kuroki Y."/>
            <person name="Toyoda A."/>
            <person name="Suzuki Y."/>
            <person name="Hashimoto A."/>
            <person name="Yamaguchi K."/>
            <person name="Sugano A."/>
            <person name="Kohara Y."/>
            <person name="Fujiyama A."/>
            <person name="Anterola A."/>
            <person name="Aoki S."/>
            <person name="Ashton N."/>
            <person name="Barbazuk W.B."/>
            <person name="Barker E."/>
            <person name="Bennetzen J."/>
            <person name="Bezanilla M."/>
            <person name="Blankenship R."/>
            <person name="Cho S.H."/>
            <person name="Dutcher S."/>
            <person name="Estelle M."/>
            <person name="Fawcett J.A."/>
            <person name="Gundlach H."/>
            <person name="Hanada K."/>
            <person name="Heyl A."/>
            <person name="Hicks K.A."/>
            <person name="Hugh J."/>
            <person name="Lohr M."/>
            <person name="Mayer K."/>
            <person name="Melkozernov A."/>
            <person name="Murata T."/>
            <person name="Nelson D."/>
            <person name="Pils B."/>
            <person name="Prigge M."/>
            <person name="Reiss B."/>
            <person name="Renner T."/>
            <person name="Rombauts S."/>
            <person name="Rushton P."/>
            <person name="Sanderfoot A."/>
            <person name="Schween G."/>
            <person name="Shiu S.-H."/>
            <person name="Stueber K."/>
            <person name="Theodoulou F.L."/>
            <person name="Tu H."/>
            <person name="Van de Peer Y."/>
            <person name="Verrier P.J."/>
            <person name="Waters E."/>
            <person name="Wood A."/>
            <person name="Yang L."/>
            <person name="Cove D."/>
            <person name="Cuming A."/>
            <person name="Hasebe M."/>
            <person name="Lucas S."/>
            <person name="Mishler D.B."/>
            <person name="Reski R."/>
            <person name="Grigoriev I."/>
            <person name="Quatrano R.S."/>
            <person name="Boore J.L."/>
        </authorList>
    </citation>
    <scope>NUCLEOTIDE SEQUENCE [LARGE SCALE GENOMIC DNA]</scope>
    <source>
        <strain evidence="3 4">cv. Gransden 2004</strain>
    </source>
</reference>
<evidence type="ECO:0008006" key="5">
    <source>
        <dbReference type="Google" id="ProtNLM"/>
    </source>
</evidence>
<proteinExistence type="predicted"/>
<keyword evidence="1" id="KW-0732">Signal</keyword>
<evidence type="ECO:0000313" key="4">
    <source>
        <dbReference type="Proteomes" id="UP000006727"/>
    </source>
</evidence>
<accession>A0A2K1IZ12</accession>
<dbReference type="Proteomes" id="UP000006727">
    <property type="component" value="Chromosome 19"/>
</dbReference>
<evidence type="ECO:0000313" key="2">
    <source>
        <dbReference type="EMBL" id="PNR34520.1"/>
    </source>
</evidence>
<gene>
    <name evidence="2" type="ORF">PHYPA_024337</name>
</gene>
<dbReference type="EnsemblPlants" id="Pp3c19_19660V3.1">
    <property type="protein sequence ID" value="PAC:32938255.CDS.1"/>
    <property type="gene ID" value="Pp3c19_19660"/>
</dbReference>
<dbReference type="PROSITE" id="PS51257">
    <property type="entry name" value="PROKAR_LIPOPROTEIN"/>
    <property type="match status" value="1"/>
</dbReference>
<reference evidence="3" key="3">
    <citation type="submission" date="2020-12" db="UniProtKB">
        <authorList>
            <consortium name="EnsemblPlants"/>
        </authorList>
    </citation>
    <scope>IDENTIFICATION</scope>
</reference>
<name>A0A2K1IZ12_PHYPA</name>
<feature type="chain" id="PRO_5036042827" description="Secreted protein" evidence="1">
    <location>
        <begin position="22"/>
        <end position="109"/>
    </location>
</feature>
<dbReference type="EMBL" id="ABEU02000019">
    <property type="protein sequence ID" value="PNR34520.1"/>
    <property type="molecule type" value="Genomic_DNA"/>
</dbReference>
<reference evidence="2 4" key="2">
    <citation type="journal article" date="2018" name="Plant J.">
        <title>The Physcomitrella patens chromosome-scale assembly reveals moss genome structure and evolution.</title>
        <authorList>
            <person name="Lang D."/>
            <person name="Ullrich K.K."/>
            <person name="Murat F."/>
            <person name="Fuchs J."/>
            <person name="Jenkins J."/>
            <person name="Haas F.B."/>
            <person name="Piednoel M."/>
            <person name="Gundlach H."/>
            <person name="Van Bel M."/>
            <person name="Meyberg R."/>
            <person name="Vives C."/>
            <person name="Morata J."/>
            <person name="Symeonidi A."/>
            <person name="Hiss M."/>
            <person name="Muchero W."/>
            <person name="Kamisugi Y."/>
            <person name="Saleh O."/>
            <person name="Blanc G."/>
            <person name="Decker E.L."/>
            <person name="van Gessel N."/>
            <person name="Grimwood J."/>
            <person name="Hayes R.D."/>
            <person name="Graham S.W."/>
            <person name="Gunter L.E."/>
            <person name="McDaniel S.F."/>
            <person name="Hoernstein S.N.W."/>
            <person name="Larsson A."/>
            <person name="Li F.W."/>
            <person name="Perroud P.F."/>
            <person name="Phillips J."/>
            <person name="Ranjan P."/>
            <person name="Rokshar D.S."/>
            <person name="Rothfels C.J."/>
            <person name="Schneider L."/>
            <person name="Shu S."/>
            <person name="Stevenson D.W."/>
            <person name="Thummler F."/>
            <person name="Tillich M."/>
            <person name="Villarreal Aguilar J.C."/>
            <person name="Widiez T."/>
            <person name="Wong G.K."/>
            <person name="Wymore A."/>
            <person name="Zhang Y."/>
            <person name="Zimmer A.D."/>
            <person name="Quatrano R.S."/>
            <person name="Mayer K.F.X."/>
            <person name="Goodstein D."/>
            <person name="Casacuberta J.M."/>
            <person name="Vandepoele K."/>
            <person name="Reski R."/>
            <person name="Cuming A.C."/>
            <person name="Tuskan G.A."/>
            <person name="Maumus F."/>
            <person name="Salse J."/>
            <person name="Schmutz J."/>
            <person name="Rensing S.A."/>
        </authorList>
    </citation>
    <scope>NUCLEOTIDE SEQUENCE [LARGE SCALE GENOMIC DNA]</scope>
    <source>
        <strain evidence="3 4">cv. Gransden 2004</strain>
    </source>
</reference>
<evidence type="ECO:0000313" key="3">
    <source>
        <dbReference type="EnsemblPlants" id="PAC:32938255.CDS.1"/>
    </source>
</evidence>
<dbReference type="InParanoid" id="A0A2K1IZ12"/>
<dbReference type="Gramene" id="Pp3c19_19660V3.1">
    <property type="protein sequence ID" value="PAC:32938255.CDS.1"/>
    <property type="gene ID" value="Pp3c19_19660"/>
</dbReference>
<sequence>MFVKFSFIFLSVCLSICLSFACLILSKPCIYAHQLDVQATSKLLLLSLGFENRVVGTRVGYVIHRGQSHWSHNPSWISLCARYEIGISRFHFVLFLFPFTSLMMTKSSV</sequence>
<protein>
    <recommendedName>
        <fullName evidence="5">Secreted protein</fullName>
    </recommendedName>
</protein>